<dbReference type="CDD" id="cd12912">
    <property type="entry name" value="PDC2_MCP_like"/>
    <property type="match status" value="1"/>
</dbReference>
<accession>A0A927GSH7</accession>
<dbReference type="RefSeq" id="WP_190918605.1">
    <property type="nucleotide sequence ID" value="NZ_JACXIZ010000022.1"/>
</dbReference>
<keyword evidence="11" id="KW-1185">Reference proteome</keyword>
<feature type="transmembrane region" description="Helical" evidence="6">
    <location>
        <begin position="300"/>
        <end position="325"/>
    </location>
</feature>
<dbReference type="Proteomes" id="UP000621560">
    <property type="component" value="Unassembled WGS sequence"/>
</dbReference>
<keyword evidence="4 6" id="KW-1133">Transmembrane helix</keyword>
<keyword evidence="10" id="KW-0418">Kinase</keyword>
<sequence length="596" mass="67255">MGHKLRLLWAAYRKIVYVYLLLVLLPACALLYVYFHKASAELERQVAESMLRAVEQVRINVDYRLSIVLEVSDSLILNELLYDNLAEPASGYRFDQVMEQRNLASLIKSLKGHDILGIKLYVPDDKLYAREHVHFFGLSEARAQPWYGDVMARSGAAYWVSTRPQLYGAAGEVQALSLARLIRDPQRFERVIGIMEILVPETNYAPILSGAEFADDAEAMYILDRAGRIVSHSGASRIGERLLPQPQFAEMTSGRSGILRFAHRGEPYLAIYDTLQQNGWKTVSFVPARAISRPDWATSFASPLVLILSFLLLFILAAFLVFAYVTDGMVARLRQITSRLRLRGAETVGERIANRRGVILRLEQSVAHMLTTHEQLVADHYETRMKEREAQLRALQAQINPHFLYNALDTINWMALTRGASDISRMLNTLAQYFRLTLSKGRDLVTVEDELNLARAYLDIQQHRFDNFTFELELDPAVRECRIPKLTVQPLVENAVLHGIQRKEGHTGRLLVHAYASGAGYAIRVRDDGAGMPAEQAERLTSGLQGAPGPAPAGYGLYNVMERLRIYTHGRCRMQLDSAPDVGTTVTIFVDRLPER</sequence>
<dbReference type="Gene3D" id="3.30.450.20">
    <property type="entry name" value="PAS domain"/>
    <property type="match status" value="1"/>
</dbReference>
<keyword evidence="5 6" id="KW-0472">Membrane</keyword>
<organism evidence="10 11">
    <name type="scientific">Paenibacillus sabuli</name>
    <dbReference type="NCBI Taxonomy" id="2772509"/>
    <lineage>
        <taxon>Bacteria</taxon>
        <taxon>Bacillati</taxon>
        <taxon>Bacillota</taxon>
        <taxon>Bacilli</taxon>
        <taxon>Bacillales</taxon>
        <taxon>Paenibacillaceae</taxon>
        <taxon>Paenibacillus</taxon>
    </lineage>
</organism>
<evidence type="ECO:0000256" key="6">
    <source>
        <dbReference type="SAM" id="Phobius"/>
    </source>
</evidence>
<dbReference type="EMBL" id="JACXIZ010000022">
    <property type="protein sequence ID" value="MBD2846301.1"/>
    <property type="molecule type" value="Genomic_DNA"/>
</dbReference>
<comment type="caution">
    <text evidence="10">The sequence shown here is derived from an EMBL/GenBank/DDBJ whole genome shotgun (WGS) entry which is preliminary data.</text>
</comment>
<protein>
    <submittedName>
        <fullName evidence="10">Sensor histidine kinase</fullName>
    </submittedName>
</protein>
<dbReference type="InterPro" id="IPR010559">
    <property type="entry name" value="Sig_transdc_His_kin_internal"/>
</dbReference>
<evidence type="ECO:0000256" key="3">
    <source>
        <dbReference type="ARBA" id="ARBA00022692"/>
    </source>
</evidence>
<dbReference type="AlphaFoldDB" id="A0A927GSH7"/>
<dbReference type="InterPro" id="IPR033479">
    <property type="entry name" value="dCache_1"/>
</dbReference>
<name>A0A927GSH7_9BACL</name>
<dbReference type="Gene3D" id="3.30.565.10">
    <property type="entry name" value="Histidine kinase-like ATPase, C-terminal domain"/>
    <property type="match status" value="1"/>
</dbReference>
<keyword evidence="10" id="KW-0808">Transferase</keyword>
<evidence type="ECO:0000313" key="11">
    <source>
        <dbReference type="Proteomes" id="UP000621560"/>
    </source>
</evidence>
<dbReference type="PANTHER" id="PTHR34220:SF7">
    <property type="entry name" value="SENSOR HISTIDINE KINASE YPDA"/>
    <property type="match status" value="1"/>
</dbReference>
<dbReference type="PANTHER" id="PTHR34220">
    <property type="entry name" value="SENSOR HISTIDINE KINASE YPDA"/>
    <property type="match status" value="1"/>
</dbReference>
<evidence type="ECO:0000256" key="5">
    <source>
        <dbReference type="ARBA" id="ARBA00023136"/>
    </source>
</evidence>
<feature type="transmembrane region" description="Helical" evidence="6">
    <location>
        <begin position="16"/>
        <end position="35"/>
    </location>
</feature>
<dbReference type="GO" id="GO:0000155">
    <property type="term" value="F:phosphorelay sensor kinase activity"/>
    <property type="evidence" value="ECO:0007669"/>
    <property type="project" value="InterPro"/>
</dbReference>
<dbReference type="SUPFAM" id="SSF103190">
    <property type="entry name" value="Sensory domain-like"/>
    <property type="match status" value="1"/>
</dbReference>
<dbReference type="InterPro" id="IPR050640">
    <property type="entry name" value="Bact_2-comp_sensor_kinase"/>
</dbReference>
<dbReference type="InterPro" id="IPR036890">
    <property type="entry name" value="HATPase_C_sf"/>
</dbReference>
<gene>
    <name evidence="10" type="ORF">IDH44_13945</name>
</gene>
<evidence type="ECO:0000259" key="9">
    <source>
        <dbReference type="Pfam" id="PF06580"/>
    </source>
</evidence>
<evidence type="ECO:0000256" key="4">
    <source>
        <dbReference type="ARBA" id="ARBA00022989"/>
    </source>
</evidence>
<evidence type="ECO:0000259" key="8">
    <source>
        <dbReference type="Pfam" id="PF02743"/>
    </source>
</evidence>
<dbReference type="GO" id="GO:0005886">
    <property type="term" value="C:plasma membrane"/>
    <property type="evidence" value="ECO:0007669"/>
    <property type="project" value="UniProtKB-SubCell"/>
</dbReference>
<dbReference type="SUPFAM" id="SSF55874">
    <property type="entry name" value="ATPase domain of HSP90 chaperone/DNA topoisomerase II/histidine kinase"/>
    <property type="match status" value="1"/>
</dbReference>
<feature type="domain" description="Signal transduction histidine kinase internal region" evidence="9">
    <location>
        <begin position="390"/>
        <end position="467"/>
    </location>
</feature>
<keyword evidence="3 6" id="KW-0812">Transmembrane</keyword>
<reference evidence="10" key="1">
    <citation type="submission" date="2020-09" db="EMBL/GenBank/DDBJ databases">
        <title>A novel bacterium of genus Paenibacillus, isolated from South China Sea.</title>
        <authorList>
            <person name="Huang H."/>
            <person name="Mo K."/>
            <person name="Hu Y."/>
        </authorList>
    </citation>
    <scope>NUCLEOTIDE SEQUENCE</scope>
    <source>
        <strain evidence="10">IB182496</strain>
    </source>
</reference>
<feature type="domain" description="Cache" evidence="8">
    <location>
        <begin position="41"/>
        <end position="284"/>
    </location>
</feature>
<dbReference type="InterPro" id="IPR003594">
    <property type="entry name" value="HATPase_dom"/>
</dbReference>
<comment type="subcellular location">
    <subcellularLocation>
        <location evidence="1">Cell membrane</location>
        <topology evidence="1">Multi-pass membrane protein</topology>
    </subcellularLocation>
</comment>
<keyword evidence="2" id="KW-1003">Cell membrane</keyword>
<evidence type="ECO:0000256" key="1">
    <source>
        <dbReference type="ARBA" id="ARBA00004651"/>
    </source>
</evidence>
<dbReference type="Pfam" id="PF02743">
    <property type="entry name" value="dCache_1"/>
    <property type="match status" value="1"/>
</dbReference>
<feature type="domain" description="Histidine kinase/HSP90-like ATPase" evidence="7">
    <location>
        <begin position="487"/>
        <end position="591"/>
    </location>
</feature>
<evidence type="ECO:0000259" key="7">
    <source>
        <dbReference type="Pfam" id="PF02518"/>
    </source>
</evidence>
<dbReference type="InterPro" id="IPR029151">
    <property type="entry name" value="Sensor-like_sf"/>
</dbReference>
<evidence type="ECO:0000256" key="2">
    <source>
        <dbReference type="ARBA" id="ARBA00022475"/>
    </source>
</evidence>
<proteinExistence type="predicted"/>
<dbReference type="Pfam" id="PF02518">
    <property type="entry name" value="HATPase_c"/>
    <property type="match status" value="1"/>
</dbReference>
<dbReference type="Pfam" id="PF06580">
    <property type="entry name" value="His_kinase"/>
    <property type="match status" value="1"/>
</dbReference>
<evidence type="ECO:0000313" key="10">
    <source>
        <dbReference type="EMBL" id="MBD2846301.1"/>
    </source>
</evidence>